<organism evidence="3">
    <name type="scientific">marine metagenome</name>
    <dbReference type="NCBI Taxonomy" id="408172"/>
    <lineage>
        <taxon>unclassified sequences</taxon>
        <taxon>metagenomes</taxon>
        <taxon>ecological metagenomes</taxon>
    </lineage>
</organism>
<name>A0A381QCY0_9ZZZZ</name>
<keyword evidence="1" id="KW-0175">Coiled coil</keyword>
<proteinExistence type="predicted"/>
<dbReference type="EMBL" id="UINC01001305">
    <property type="protein sequence ID" value="SUZ77146.1"/>
    <property type="molecule type" value="Genomic_DNA"/>
</dbReference>
<evidence type="ECO:0000313" key="3">
    <source>
        <dbReference type="EMBL" id="SUZ77146.1"/>
    </source>
</evidence>
<evidence type="ECO:0000256" key="1">
    <source>
        <dbReference type="SAM" id="Coils"/>
    </source>
</evidence>
<reference evidence="3" key="1">
    <citation type="submission" date="2018-05" db="EMBL/GenBank/DDBJ databases">
        <authorList>
            <person name="Lanie J.A."/>
            <person name="Ng W.-L."/>
            <person name="Kazmierczak K.M."/>
            <person name="Andrzejewski T.M."/>
            <person name="Davidsen T.M."/>
            <person name="Wayne K.J."/>
            <person name="Tettelin H."/>
            <person name="Glass J.I."/>
            <person name="Rusch D."/>
            <person name="Podicherti R."/>
            <person name="Tsui H.-C.T."/>
            <person name="Winkler M.E."/>
        </authorList>
    </citation>
    <scope>NUCLEOTIDE SEQUENCE</scope>
</reference>
<gene>
    <name evidence="3" type="ORF">METZ01_LOCUS30000</name>
</gene>
<sequence length="100" mass="11810">MKKIIILWRDIPSQIIYQQGRLREKGLLSQRFQDAIDRAAMRAGKGSSSEYLADWRRIYEPCDEALNIKDSLENDLKKIESEYTDQRLLELIRQHGKESE</sequence>
<feature type="domain" description="Virulence factor" evidence="2">
    <location>
        <begin position="7"/>
        <end position="92"/>
    </location>
</feature>
<accession>A0A381QCY0</accession>
<feature type="coiled-coil region" evidence="1">
    <location>
        <begin position="62"/>
        <end position="89"/>
    </location>
</feature>
<protein>
    <recommendedName>
        <fullName evidence="2">Virulence factor domain-containing protein</fullName>
    </recommendedName>
</protein>
<dbReference type="InterPro" id="IPR025989">
    <property type="entry name" value="Virulence_F_dom"/>
</dbReference>
<evidence type="ECO:0000259" key="2">
    <source>
        <dbReference type="Pfam" id="PF13769"/>
    </source>
</evidence>
<dbReference type="Pfam" id="PF13769">
    <property type="entry name" value="Virulence_fact"/>
    <property type="match status" value="1"/>
</dbReference>
<dbReference type="AlphaFoldDB" id="A0A381QCY0"/>